<organism evidence="2">
    <name type="scientific">bioreactor metagenome</name>
    <dbReference type="NCBI Taxonomy" id="1076179"/>
    <lineage>
        <taxon>unclassified sequences</taxon>
        <taxon>metagenomes</taxon>
        <taxon>ecological metagenomes</taxon>
    </lineage>
</organism>
<sequence>MLPEKFQQVLQHEGVVAIATQGPDGPHLVNSWNSYMEIASGNKLLIPAGYMNETETNIAKNDKVQLTVGSKEVEGFNGPGTGFLVKGTAKFIKSGASYESLKSRFPWMRAVLEITVDNVAQTL</sequence>
<dbReference type="Gene3D" id="2.30.110.10">
    <property type="entry name" value="Electron Transport, Fmn-binding Protein, Chain A"/>
    <property type="match status" value="1"/>
</dbReference>
<dbReference type="SUPFAM" id="SSF50475">
    <property type="entry name" value="FMN-binding split barrel"/>
    <property type="match status" value="1"/>
</dbReference>
<dbReference type="InterPro" id="IPR011576">
    <property type="entry name" value="Pyridox_Oxase_N"/>
</dbReference>
<gene>
    <name evidence="2" type="ORF">SDC9_104228</name>
</gene>
<dbReference type="AlphaFoldDB" id="A0A645AX83"/>
<feature type="domain" description="Pyridoxamine 5'-phosphate oxidase N-terminal" evidence="1">
    <location>
        <begin position="2"/>
        <end position="121"/>
    </location>
</feature>
<evidence type="ECO:0000313" key="2">
    <source>
        <dbReference type="EMBL" id="MPM57406.1"/>
    </source>
</evidence>
<accession>A0A645AX83</accession>
<protein>
    <submittedName>
        <fullName evidence="2">FMN-binding protein</fullName>
    </submittedName>
</protein>
<dbReference type="InterPro" id="IPR012349">
    <property type="entry name" value="Split_barrel_FMN-bd"/>
</dbReference>
<evidence type="ECO:0000259" key="1">
    <source>
        <dbReference type="Pfam" id="PF01243"/>
    </source>
</evidence>
<reference evidence="2" key="1">
    <citation type="submission" date="2019-08" db="EMBL/GenBank/DDBJ databases">
        <authorList>
            <person name="Kucharzyk K."/>
            <person name="Murdoch R.W."/>
            <person name="Higgins S."/>
            <person name="Loffler F."/>
        </authorList>
    </citation>
    <scope>NUCLEOTIDE SEQUENCE</scope>
</reference>
<comment type="caution">
    <text evidence="2">The sequence shown here is derived from an EMBL/GenBank/DDBJ whole genome shotgun (WGS) entry which is preliminary data.</text>
</comment>
<dbReference type="Pfam" id="PF01243">
    <property type="entry name" value="PNPOx_N"/>
    <property type="match status" value="1"/>
</dbReference>
<name>A0A645AX83_9ZZZZ</name>
<dbReference type="EMBL" id="VSSQ01016252">
    <property type="protein sequence ID" value="MPM57406.1"/>
    <property type="molecule type" value="Genomic_DNA"/>
</dbReference>
<proteinExistence type="predicted"/>